<evidence type="ECO:0000313" key="2">
    <source>
        <dbReference type="Proteomes" id="UP001458880"/>
    </source>
</evidence>
<gene>
    <name evidence="1" type="ORF">QE152_g35993</name>
</gene>
<organism evidence="1 2">
    <name type="scientific">Popillia japonica</name>
    <name type="common">Japanese beetle</name>
    <dbReference type="NCBI Taxonomy" id="7064"/>
    <lineage>
        <taxon>Eukaryota</taxon>
        <taxon>Metazoa</taxon>
        <taxon>Ecdysozoa</taxon>
        <taxon>Arthropoda</taxon>
        <taxon>Hexapoda</taxon>
        <taxon>Insecta</taxon>
        <taxon>Pterygota</taxon>
        <taxon>Neoptera</taxon>
        <taxon>Endopterygota</taxon>
        <taxon>Coleoptera</taxon>
        <taxon>Polyphaga</taxon>
        <taxon>Scarabaeiformia</taxon>
        <taxon>Scarabaeidae</taxon>
        <taxon>Rutelinae</taxon>
        <taxon>Popillia</taxon>
    </lineage>
</organism>
<evidence type="ECO:0000313" key="1">
    <source>
        <dbReference type="EMBL" id="KAK9687798.1"/>
    </source>
</evidence>
<comment type="caution">
    <text evidence="1">The sequence shown here is derived from an EMBL/GenBank/DDBJ whole genome shotgun (WGS) entry which is preliminary data.</text>
</comment>
<dbReference type="EMBL" id="JASPKY010000622">
    <property type="protein sequence ID" value="KAK9687798.1"/>
    <property type="molecule type" value="Genomic_DNA"/>
</dbReference>
<name>A0AAW1IEJ8_POPJA</name>
<dbReference type="AlphaFoldDB" id="A0AAW1IEJ8"/>
<sequence>MNKVAPAIESNISRIQYWTDSTIVLAWLNTTGRQLKTFVANRTTEIQDTTDVSNWFHIGTRENPADLLSRGVLPQDLLQSNLWWHGPAWLANPYSSWPHSDIKLEEIDVPEQRSIAINSHPVIYKFDVFDKFSNLLRLQRVISYCKRFIHNSLCHVRQTPQLIAAGPLTTSELHTTMRLLIKSAQGECFSADIHRLSTNRDINPQSSLKTLHPFLDSEGIVRVGGRLKNSQCTYDEMHPIILPKNHHLTKLLIEHTHQMELHAGTQATLAKIRNKGIQGVTVKSVDEFKVGDMTGSDHFPLECVFEGVTVKRYTSARKEVSCWSERGIQRYRENLGKVRFGEVVSIDQLMECVRKAVCRKERRDGVKPGCEYRSANGVCEESSMQEREEGRGETGVHRCTI</sequence>
<dbReference type="PANTHER" id="PTHR47331:SF2">
    <property type="match status" value="1"/>
</dbReference>
<accession>A0AAW1IEJ8</accession>
<keyword evidence="2" id="KW-1185">Reference proteome</keyword>
<evidence type="ECO:0008006" key="3">
    <source>
        <dbReference type="Google" id="ProtNLM"/>
    </source>
</evidence>
<protein>
    <recommendedName>
        <fullName evidence="3">Integrase zinc-binding domain-containing protein</fullName>
    </recommendedName>
</protein>
<proteinExistence type="predicted"/>
<dbReference type="Proteomes" id="UP001458880">
    <property type="component" value="Unassembled WGS sequence"/>
</dbReference>
<reference evidence="1 2" key="1">
    <citation type="journal article" date="2024" name="BMC Genomics">
        <title>De novo assembly and annotation of Popillia japonica's genome with initial clues to its potential as an invasive pest.</title>
        <authorList>
            <person name="Cucini C."/>
            <person name="Boschi S."/>
            <person name="Funari R."/>
            <person name="Cardaioli E."/>
            <person name="Iannotti N."/>
            <person name="Marturano G."/>
            <person name="Paoli F."/>
            <person name="Bruttini M."/>
            <person name="Carapelli A."/>
            <person name="Frati F."/>
            <person name="Nardi F."/>
        </authorList>
    </citation>
    <scope>NUCLEOTIDE SEQUENCE [LARGE SCALE GENOMIC DNA]</scope>
    <source>
        <strain evidence="1">DMR45628</strain>
    </source>
</reference>
<dbReference type="PANTHER" id="PTHR47331">
    <property type="entry name" value="PHD-TYPE DOMAIN-CONTAINING PROTEIN"/>
    <property type="match status" value="1"/>
</dbReference>